<reference evidence="1" key="1">
    <citation type="submission" date="2023-09" db="EMBL/GenBank/DDBJ databases">
        <title>Arcobacter tbilisiensis sp. nov. isolated from chicken meat in Tbilisi, Georgia.</title>
        <authorList>
            <person name="Matthias R."/>
            <person name="Zautner A.E."/>
        </authorList>
    </citation>
    <scope>NUCLEOTIDE SEQUENCE</scope>
    <source>
        <strain evidence="1">LEO 107</strain>
    </source>
</reference>
<gene>
    <name evidence="1" type="ORF">RJG54_09600</name>
</gene>
<protein>
    <submittedName>
        <fullName evidence="1">Uncharacterized protein</fullName>
    </submittedName>
</protein>
<dbReference type="AlphaFoldDB" id="A0AA96I3L7"/>
<accession>A0AA96I3L7</accession>
<sequence>MRDKILLLLIGFASFTITYSISYLSIHILTKEEYVMEHLVEEDYGIDEEGEWIVI</sequence>
<dbReference type="EMBL" id="CP134846">
    <property type="protein sequence ID" value="WNL16456.1"/>
    <property type="molecule type" value="Genomic_DNA"/>
</dbReference>
<name>A0AA96I3L7_9BACT</name>
<proteinExistence type="predicted"/>
<organism evidence="1">
    <name type="scientific">Arcobacter sp. AZ-2023</name>
    <dbReference type="NCBI Taxonomy" id="3074453"/>
    <lineage>
        <taxon>Bacteria</taxon>
        <taxon>Pseudomonadati</taxon>
        <taxon>Campylobacterota</taxon>
        <taxon>Epsilonproteobacteria</taxon>
        <taxon>Campylobacterales</taxon>
        <taxon>Arcobacteraceae</taxon>
        <taxon>Arcobacter</taxon>
    </lineage>
</organism>
<evidence type="ECO:0000313" key="1">
    <source>
        <dbReference type="EMBL" id="WNL16456.1"/>
    </source>
</evidence>